<dbReference type="GO" id="GO:1990961">
    <property type="term" value="P:xenobiotic detoxification by transmembrane export across the plasma membrane"/>
    <property type="evidence" value="ECO:0007669"/>
    <property type="project" value="InterPro"/>
</dbReference>
<keyword evidence="5 6" id="KW-0472">Membrane</keyword>
<feature type="transmembrane region" description="Helical" evidence="6">
    <location>
        <begin position="352"/>
        <end position="368"/>
    </location>
</feature>
<evidence type="ECO:0000256" key="3">
    <source>
        <dbReference type="ARBA" id="ARBA00022692"/>
    </source>
</evidence>
<keyword evidence="4 6" id="KW-1133">Transmembrane helix</keyword>
<sequence>MVRVNCLCCDGSAYKQEAVKLLKMAWPMALTQFLMFLPVFVSQSFCGHLGKEAMDGVSLASTVINVTGMCVVLGLSSAVDTLFSQTFGSGKKEKVGIILQKGVWIILLSCLPCWAVLVNTGLILQAIGQDREVSRIAGNYATIFIFGLPGYGLSILLSKYIQVQSIVLPSLLIGLLVNLVNAGLHALFIYVCQLRTSGAALAAALTHWASVILHVSFIVAREYYKTTWTGWSRESLHDWWAFVKLAIPGLLMICMEFWGLEIIVLVSGYLGKAELAANTIMYIVGGLSYMIIFGMSLAAGMRVGLCLGAGDSKQARIASRVALYCGLIIALIIAILFASLKDYIPKIMSGDADVVAIASPLMLQLAIYKVFDTMQAVCGGLLRGMGLHAFGATFNFIGYYIITLPISISLMLKTNLKVSGAWWGMIIGSFTIAVIYLGRIFTIDWDNEARKASERTDTCSTEFEMSTEYIISKDSIDDDESQSIQATEDDGQSKNYYNSVDSSTQSEKETMSKSESPLIKINGLRSKIIAFIILLLIFAAGLCVRIVLDSKL</sequence>
<dbReference type="PANTHER" id="PTHR11206">
    <property type="entry name" value="MULTIDRUG RESISTANCE PROTEIN"/>
    <property type="match status" value="1"/>
</dbReference>
<evidence type="ECO:0000313" key="9">
    <source>
        <dbReference type="RefSeq" id="XP_022345323.1"/>
    </source>
</evidence>
<evidence type="ECO:0000256" key="1">
    <source>
        <dbReference type="ARBA" id="ARBA00004141"/>
    </source>
</evidence>
<dbReference type="OrthoDB" id="6111737at2759"/>
<comment type="similarity">
    <text evidence="2 6">Belongs to the multi antimicrobial extrusion (MATE) (TC 2.A.66.1) family.</text>
</comment>
<feature type="transmembrane region" description="Helical" evidence="6">
    <location>
        <begin position="321"/>
        <end position="340"/>
    </location>
</feature>
<proteinExistence type="inferred from homology"/>
<evidence type="ECO:0000256" key="5">
    <source>
        <dbReference type="ARBA" id="ARBA00023136"/>
    </source>
</evidence>
<feature type="transmembrane region" description="Helical" evidence="6">
    <location>
        <begin position="140"/>
        <end position="158"/>
    </location>
</feature>
<name>A0A8B8F0M0_CRAVI</name>
<feature type="transmembrane region" description="Helical" evidence="6">
    <location>
        <begin position="528"/>
        <end position="548"/>
    </location>
</feature>
<dbReference type="KEGG" id="cvn:111137911"/>
<evidence type="ECO:0000256" key="2">
    <source>
        <dbReference type="ARBA" id="ARBA00010199"/>
    </source>
</evidence>
<accession>A0A8B8F0M0</accession>
<dbReference type="RefSeq" id="XP_022345323.1">
    <property type="nucleotide sequence ID" value="XM_022489615.1"/>
</dbReference>
<comment type="subcellular location">
    <subcellularLocation>
        <location evidence="1">Membrane</location>
        <topology evidence="1">Multi-pass membrane protein</topology>
    </subcellularLocation>
</comment>
<feature type="transmembrane region" description="Helical" evidence="6">
    <location>
        <begin position="57"/>
        <end position="83"/>
    </location>
</feature>
<dbReference type="GO" id="GO:0016020">
    <property type="term" value="C:membrane"/>
    <property type="evidence" value="ECO:0007669"/>
    <property type="project" value="UniProtKB-SubCell"/>
</dbReference>
<dbReference type="InterPro" id="IPR045069">
    <property type="entry name" value="MATE_euk"/>
</dbReference>
<evidence type="ECO:0000256" key="7">
    <source>
        <dbReference type="SAM" id="MobiDB-lite"/>
    </source>
</evidence>
<dbReference type="Pfam" id="PF01554">
    <property type="entry name" value="MatE"/>
    <property type="match status" value="2"/>
</dbReference>
<keyword evidence="8" id="KW-1185">Reference proteome</keyword>
<dbReference type="NCBIfam" id="TIGR00797">
    <property type="entry name" value="matE"/>
    <property type="match status" value="1"/>
</dbReference>
<feature type="transmembrane region" description="Helical" evidence="6">
    <location>
        <begin position="103"/>
        <end position="128"/>
    </location>
</feature>
<protein>
    <recommendedName>
        <fullName evidence="6">Multidrug and toxin extrusion protein</fullName>
    </recommendedName>
</protein>
<reference evidence="9" key="1">
    <citation type="submission" date="2025-08" db="UniProtKB">
        <authorList>
            <consortium name="RefSeq"/>
        </authorList>
    </citation>
    <scope>IDENTIFICATION</scope>
    <source>
        <tissue evidence="9">Whole sample</tissue>
    </source>
</reference>
<dbReference type="InterPro" id="IPR002528">
    <property type="entry name" value="MATE_fam"/>
</dbReference>
<evidence type="ECO:0000313" key="8">
    <source>
        <dbReference type="Proteomes" id="UP000694844"/>
    </source>
</evidence>
<dbReference type="GO" id="GO:0015297">
    <property type="term" value="F:antiporter activity"/>
    <property type="evidence" value="ECO:0007669"/>
    <property type="project" value="InterPro"/>
</dbReference>
<organism evidence="8 9">
    <name type="scientific">Crassostrea virginica</name>
    <name type="common">Eastern oyster</name>
    <dbReference type="NCBI Taxonomy" id="6565"/>
    <lineage>
        <taxon>Eukaryota</taxon>
        <taxon>Metazoa</taxon>
        <taxon>Spiralia</taxon>
        <taxon>Lophotrochozoa</taxon>
        <taxon>Mollusca</taxon>
        <taxon>Bivalvia</taxon>
        <taxon>Autobranchia</taxon>
        <taxon>Pteriomorphia</taxon>
        <taxon>Ostreida</taxon>
        <taxon>Ostreoidea</taxon>
        <taxon>Ostreidae</taxon>
        <taxon>Crassostrea</taxon>
    </lineage>
</organism>
<feature type="transmembrane region" description="Helical" evidence="6">
    <location>
        <begin position="170"/>
        <end position="191"/>
    </location>
</feature>
<feature type="transmembrane region" description="Helical" evidence="6">
    <location>
        <begin position="422"/>
        <end position="441"/>
    </location>
</feature>
<dbReference type="CDD" id="cd13132">
    <property type="entry name" value="MATE_eukaryotic"/>
    <property type="match status" value="1"/>
</dbReference>
<gene>
    <name evidence="9" type="primary">LOC111137911</name>
</gene>
<dbReference type="GeneID" id="111137911"/>
<feature type="region of interest" description="Disordered" evidence="7">
    <location>
        <begin position="485"/>
        <end position="512"/>
    </location>
</feature>
<feature type="transmembrane region" description="Helical" evidence="6">
    <location>
        <begin position="241"/>
        <end position="260"/>
    </location>
</feature>
<keyword evidence="3 6" id="KW-0812">Transmembrane</keyword>
<dbReference type="AlphaFoldDB" id="A0A8B8F0M0"/>
<feature type="transmembrane region" description="Helical" evidence="6">
    <location>
        <begin position="280"/>
        <end position="300"/>
    </location>
</feature>
<evidence type="ECO:0000256" key="4">
    <source>
        <dbReference type="ARBA" id="ARBA00022989"/>
    </source>
</evidence>
<dbReference type="GO" id="GO:0042910">
    <property type="term" value="F:xenobiotic transmembrane transporter activity"/>
    <property type="evidence" value="ECO:0007669"/>
    <property type="project" value="InterPro"/>
</dbReference>
<dbReference type="Proteomes" id="UP000694844">
    <property type="component" value="Chromosome 5"/>
</dbReference>
<evidence type="ECO:0000256" key="6">
    <source>
        <dbReference type="RuleBase" id="RU004914"/>
    </source>
</evidence>
<feature type="transmembrane region" description="Helical" evidence="6">
    <location>
        <begin position="197"/>
        <end position="220"/>
    </location>
</feature>
<feature type="compositionally biased region" description="Polar residues" evidence="7">
    <location>
        <begin position="493"/>
        <end position="505"/>
    </location>
</feature>
<feature type="transmembrane region" description="Helical" evidence="6">
    <location>
        <begin position="380"/>
        <end position="402"/>
    </location>
</feature>
<feature type="transmembrane region" description="Helical" evidence="6">
    <location>
        <begin position="24"/>
        <end position="45"/>
    </location>
</feature>